<evidence type="ECO:0000259" key="5">
    <source>
        <dbReference type="PROSITE" id="PS51078"/>
    </source>
</evidence>
<dbReference type="InterPro" id="IPR014757">
    <property type="entry name" value="Tscrpt_reg_IclR_C"/>
</dbReference>
<feature type="domain" description="HTH iclR-type" evidence="4">
    <location>
        <begin position="7"/>
        <end position="68"/>
    </location>
</feature>
<dbReference type="Proteomes" id="UP000223527">
    <property type="component" value="Unassembled WGS sequence"/>
</dbReference>
<evidence type="ECO:0000256" key="2">
    <source>
        <dbReference type="ARBA" id="ARBA00023125"/>
    </source>
</evidence>
<organism evidence="6 7">
    <name type="scientific">Teichococcus rhizosphaerae</name>
    <dbReference type="NCBI Taxonomy" id="1335062"/>
    <lineage>
        <taxon>Bacteria</taxon>
        <taxon>Pseudomonadati</taxon>
        <taxon>Pseudomonadota</taxon>
        <taxon>Alphaproteobacteria</taxon>
        <taxon>Acetobacterales</taxon>
        <taxon>Roseomonadaceae</taxon>
        <taxon>Roseomonas</taxon>
    </lineage>
</organism>
<dbReference type="PROSITE" id="PS51078">
    <property type="entry name" value="ICLR_ED"/>
    <property type="match status" value="1"/>
</dbReference>
<dbReference type="SMART" id="SM00346">
    <property type="entry name" value="HTH_ICLR"/>
    <property type="match status" value="1"/>
</dbReference>
<dbReference type="InterPro" id="IPR036388">
    <property type="entry name" value="WH-like_DNA-bd_sf"/>
</dbReference>
<dbReference type="EMBL" id="PDNU01000003">
    <property type="protein sequence ID" value="PHK96528.1"/>
    <property type="molecule type" value="Genomic_DNA"/>
</dbReference>
<dbReference type="RefSeq" id="WP_099094258.1">
    <property type="nucleotide sequence ID" value="NZ_PDNU01000003.1"/>
</dbReference>
<dbReference type="OrthoDB" id="6811967at2"/>
<evidence type="ECO:0000256" key="1">
    <source>
        <dbReference type="ARBA" id="ARBA00023015"/>
    </source>
</evidence>
<keyword evidence="1" id="KW-0805">Transcription regulation</keyword>
<dbReference type="InterPro" id="IPR036390">
    <property type="entry name" value="WH_DNA-bd_sf"/>
</dbReference>
<dbReference type="PROSITE" id="PS51077">
    <property type="entry name" value="HTH_ICLR"/>
    <property type="match status" value="1"/>
</dbReference>
<name>A0A2C7A8T0_9PROT</name>
<dbReference type="Gene3D" id="3.30.450.40">
    <property type="match status" value="1"/>
</dbReference>
<dbReference type="InterPro" id="IPR050707">
    <property type="entry name" value="HTH_MetabolicPath_Reg"/>
</dbReference>
<evidence type="ECO:0000259" key="4">
    <source>
        <dbReference type="PROSITE" id="PS51077"/>
    </source>
</evidence>
<dbReference type="SUPFAM" id="SSF55781">
    <property type="entry name" value="GAF domain-like"/>
    <property type="match status" value="1"/>
</dbReference>
<dbReference type="InterPro" id="IPR005471">
    <property type="entry name" value="Tscrpt_reg_IclR_N"/>
</dbReference>
<comment type="caution">
    <text evidence="6">The sequence shown here is derived from an EMBL/GenBank/DDBJ whole genome shotgun (WGS) entry which is preliminary data.</text>
</comment>
<dbReference type="GO" id="GO:0045892">
    <property type="term" value="P:negative regulation of DNA-templated transcription"/>
    <property type="evidence" value="ECO:0007669"/>
    <property type="project" value="TreeGrafter"/>
</dbReference>
<keyword evidence="2" id="KW-0238">DNA-binding</keyword>
<keyword evidence="7" id="KW-1185">Reference proteome</keyword>
<evidence type="ECO:0000313" key="7">
    <source>
        <dbReference type="Proteomes" id="UP000223527"/>
    </source>
</evidence>
<proteinExistence type="predicted"/>
<dbReference type="Gene3D" id="1.10.10.10">
    <property type="entry name" value="Winged helix-like DNA-binding domain superfamily/Winged helix DNA-binding domain"/>
    <property type="match status" value="1"/>
</dbReference>
<evidence type="ECO:0000313" key="6">
    <source>
        <dbReference type="EMBL" id="PHK96528.1"/>
    </source>
</evidence>
<protein>
    <submittedName>
        <fullName evidence="6">Transcriptional regulator</fullName>
    </submittedName>
</protein>
<dbReference type="AlphaFoldDB" id="A0A2C7A8T0"/>
<keyword evidence="3" id="KW-0804">Transcription</keyword>
<dbReference type="PANTHER" id="PTHR30136">
    <property type="entry name" value="HELIX-TURN-HELIX TRANSCRIPTIONAL REGULATOR, ICLR FAMILY"/>
    <property type="match status" value="1"/>
</dbReference>
<gene>
    <name evidence="6" type="ORF">CR162_04165</name>
</gene>
<dbReference type="InterPro" id="IPR029016">
    <property type="entry name" value="GAF-like_dom_sf"/>
</dbReference>
<dbReference type="Pfam" id="PF01614">
    <property type="entry name" value="IclR_C"/>
    <property type="match status" value="1"/>
</dbReference>
<evidence type="ECO:0000256" key="3">
    <source>
        <dbReference type="ARBA" id="ARBA00023163"/>
    </source>
</evidence>
<dbReference type="GO" id="GO:0003677">
    <property type="term" value="F:DNA binding"/>
    <property type="evidence" value="ECO:0007669"/>
    <property type="project" value="UniProtKB-KW"/>
</dbReference>
<sequence length="261" mass="28124">MSMNLEVKSAGRILELLEFLASASEPVSLKDVALELGFPRSSAHGLLQTLVGRGYALREEGDRYVLNPACRSGPGWSGGPTAHLVAVARPVMERLRDESGETVVLGVRMRNQDVKRCAKVVSLQAVRYDTTHEAQMPAYCTAMGRVLLAFAEPGVVDSYLARLRPEKMTPNTVTDSAALRGLIEAARRDGYAISDEEMVLGGTGIAAPVRTRSGRVEAAINLGVVTQRYAANRERMIGLVVAAARQLSFRMGHLATMESAA</sequence>
<reference evidence="6 7" key="1">
    <citation type="submission" date="2017-10" db="EMBL/GenBank/DDBJ databases">
        <authorList>
            <person name="Banno H."/>
            <person name="Chua N.-H."/>
        </authorList>
    </citation>
    <scope>NUCLEOTIDE SEQUENCE [LARGE SCALE GENOMIC DNA]</scope>
    <source>
        <strain evidence="6 7">YW11</strain>
    </source>
</reference>
<dbReference type="Pfam" id="PF09339">
    <property type="entry name" value="HTH_IclR"/>
    <property type="match status" value="1"/>
</dbReference>
<accession>A0A2C7A8T0</accession>
<dbReference type="PANTHER" id="PTHR30136:SF24">
    <property type="entry name" value="HTH-TYPE TRANSCRIPTIONAL REPRESSOR ALLR"/>
    <property type="match status" value="1"/>
</dbReference>
<dbReference type="SUPFAM" id="SSF46785">
    <property type="entry name" value="Winged helix' DNA-binding domain"/>
    <property type="match status" value="1"/>
</dbReference>
<dbReference type="GO" id="GO:0003700">
    <property type="term" value="F:DNA-binding transcription factor activity"/>
    <property type="evidence" value="ECO:0007669"/>
    <property type="project" value="TreeGrafter"/>
</dbReference>
<feature type="domain" description="IclR-ED" evidence="5">
    <location>
        <begin position="56"/>
        <end position="253"/>
    </location>
</feature>